<dbReference type="PANTHER" id="PTHR45844">
    <property type="entry name" value="TRANSCRIPTION FACTOR BHLH30"/>
    <property type="match status" value="1"/>
</dbReference>
<dbReference type="HOGENOM" id="CLU_063967_5_0_1"/>
<dbReference type="GO" id="GO:0005634">
    <property type="term" value="C:nucleus"/>
    <property type="evidence" value="ECO:0007669"/>
    <property type="project" value="UniProtKB-SubCell"/>
</dbReference>
<dbReference type="Gramene" id="rna31613">
    <property type="protein sequence ID" value="RHN56244.1"/>
    <property type="gene ID" value="gene31613"/>
</dbReference>
<gene>
    <name evidence="10" type="primary">11442521</name>
    <name evidence="8" type="ordered locus">MTR_5g066080</name>
    <name evidence="9" type="ORF">MtrunA17_Chr5g0427361</name>
</gene>
<dbReference type="GO" id="GO:0003677">
    <property type="term" value="F:DNA binding"/>
    <property type="evidence" value="ECO:0007669"/>
    <property type="project" value="UniProtKB-KW"/>
</dbReference>
<dbReference type="CDD" id="cd04873">
    <property type="entry name" value="ACT_UUR-ACR-like"/>
    <property type="match status" value="1"/>
</dbReference>
<dbReference type="AlphaFoldDB" id="G7KBK5"/>
<keyword evidence="4" id="KW-0804">Transcription</keyword>
<evidence type="ECO:0000313" key="11">
    <source>
        <dbReference type="Proteomes" id="UP000002051"/>
    </source>
</evidence>
<dbReference type="Gene3D" id="3.30.70.260">
    <property type="match status" value="1"/>
</dbReference>
<dbReference type="EMBL" id="PSQE01000005">
    <property type="protein sequence ID" value="RHN56244.1"/>
    <property type="molecule type" value="Genomic_DNA"/>
</dbReference>
<reference evidence="9" key="4">
    <citation type="journal article" date="2018" name="Nat. Plants">
        <title>Whole-genome landscape of Medicago truncatula symbiotic genes.</title>
        <authorList>
            <person name="Pecrix Y."/>
            <person name="Gamas P."/>
            <person name="Carrere S."/>
        </authorList>
    </citation>
    <scope>NUCLEOTIDE SEQUENCE</scope>
    <source>
        <tissue evidence="9">Leaves</tissue>
    </source>
</reference>
<dbReference type="OMA" id="PVRAEMM"/>
<dbReference type="Proteomes" id="UP000002051">
    <property type="component" value="Chromosome 5"/>
</dbReference>
<reference evidence="8 11" key="1">
    <citation type="journal article" date="2011" name="Nature">
        <title>The Medicago genome provides insight into the evolution of rhizobial symbioses.</title>
        <authorList>
            <person name="Young N.D."/>
            <person name="Debelle F."/>
            <person name="Oldroyd G.E."/>
            <person name="Geurts R."/>
            <person name="Cannon S.B."/>
            <person name="Udvardi M.K."/>
            <person name="Benedito V.A."/>
            <person name="Mayer K.F."/>
            <person name="Gouzy J."/>
            <person name="Schoof H."/>
            <person name="Van de Peer Y."/>
            <person name="Proost S."/>
            <person name="Cook D.R."/>
            <person name="Meyers B.C."/>
            <person name="Spannagl M."/>
            <person name="Cheung F."/>
            <person name="De Mita S."/>
            <person name="Krishnakumar V."/>
            <person name="Gundlach H."/>
            <person name="Zhou S."/>
            <person name="Mudge J."/>
            <person name="Bharti A.K."/>
            <person name="Murray J.D."/>
            <person name="Naoumkina M.A."/>
            <person name="Rosen B."/>
            <person name="Silverstein K.A."/>
            <person name="Tang H."/>
            <person name="Rombauts S."/>
            <person name="Zhao P.X."/>
            <person name="Zhou P."/>
            <person name="Barbe V."/>
            <person name="Bardou P."/>
            <person name="Bechner M."/>
            <person name="Bellec A."/>
            <person name="Berger A."/>
            <person name="Berges H."/>
            <person name="Bidwell S."/>
            <person name="Bisseling T."/>
            <person name="Choisne N."/>
            <person name="Couloux A."/>
            <person name="Denny R."/>
            <person name="Deshpande S."/>
            <person name="Dai X."/>
            <person name="Doyle J.J."/>
            <person name="Dudez A.M."/>
            <person name="Farmer A.D."/>
            <person name="Fouteau S."/>
            <person name="Franken C."/>
            <person name="Gibelin C."/>
            <person name="Gish J."/>
            <person name="Goldstein S."/>
            <person name="Gonzalez A.J."/>
            <person name="Green P.J."/>
            <person name="Hallab A."/>
            <person name="Hartog M."/>
            <person name="Hua A."/>
            <person name="Humphray S.J."/>
            <person name="Jeong D.H."/>
            <person name="Jing Y."/>
            <person name="Jocker A."/>
            <person name="Kenton S.M."/>
            <person name="Kim D.J."/>
            <person name="Klee K."/>
            <person name="Lai H."/>
            <person name="Lang C."/>
            <person name="Lin S."/>
            <person name="Macmil S.L."/>
            <person name="Magdelenat G."/>
            <person name="Matthews L."/>
            <person name="McCorrison J."/>
            <person name="Monaghan E.L."/>
            <person name="Mun J.H."/>
            <person name="Najar F.Z."/>
            <person name="Nicholson C."/>
            <person name="Noirot C."/>
            <person name="O'Bleness M."/>
            <person name="Paule C.R."/>
            <person name="Poulain J."/>
            <person name="Prion F."/>
            <person name="Qin B."/>
            <person name="Qu C."/>
            <person name="Retzel E.F."/>
            <person name="Riddle C."/>
            <person name="Sallet E."/>
            <person name="Samain S."/>
            <person name="Samson N."/>
            <person name="Sanders I."/>
            <person name="Saurat O."/>
            <person name="Scarpelli C."/>
            <person name="Schiex T."/>
            <person name="Segurens B."/>
            <person name="Severin A.J."/>
            <person name="Sherrier D.J."/>
            <person name="Shi R."/>
            <person name="Sims S."/>
            <person name="Singer S.R."/>
            <person name="Sinharoy S."/>
            <person name="Sterck L."/>
            <person name="Viollet A."/>
            <person name="Wang B.B."/>
            <person name="Wang K."/>
            <person name="Wang M."/>
            <person name="Wang X."/>
            <person name="Warfsmann J."/>
            <person name="Weissenbach J."/>
            <person name="White D.D."/>
            <person name="White J.D."/>
            <person name="Wiley G.B."/>
            <person name="Wincker P."/>
            <person name="Xing Y."/>
            <person name="Yang L."/>
            <person name="Yao Z."/>
            <person name="Ying F."/>
            <person name="Zhai J."/>
            <person name="Zhou L."/>
            <person name="Zuber A."/>
            <person name="Denarie J."/>
            <person name="Dixon R.A."/>
            <person name="May G.D."/>
            <person name="Schwartz D.C."/>
            <person name="Rogers J."/>
            <person name="Quetier F."/>
            <person name="Town C.D."/>
            <person name="Roe B.A."/>
        </authorList>
    </citation>
    <scope>NUCLEOTIDE SEQUENCE [LARGE SCALE GENOMIC DNA]</scope>
    <source>
        <strain evidence="8">A17</strain>
        <strain evidence="10 11">cv. Jemalong A17</strain>
    </source>
</reference>
<evidence type="ECO:0000313" key="10">
    <source>
        <dbReference type="EnsemblPlants" id="AES98240"/>
    </source>
</evidence>
<dbReference type="SMART" id="SM00353">
    <property type="entry name" value="HLH"/>
    <property type="match status" value="1"/>
</dbReference>
<keyword evidence="2" id="KW-0805">Transcription regulation</keyword>
<keyword evidence="11" id="KW-1185">Reference proteome</keyword>
<dbReference type="InterPro" id="IPR011598">
    <property type="entry name" value="bHLH_dom"/>
</dbReference>
<name>G7KBK5_MEDTR</name>
<dbReference type="Proteomes" id="UP000265566">
    <property type="component" value="Chromosome 5"/>
</dbReference>
<dbReference type="InterPro" id="IPR045847">
    <property type="entry name" value="AIG1-like"/>
</dbReference>
<dbReference type="EnsemblPlants" id="AES98240">
    <property type="protein sequence ID" value="AES98240"/>
    <property type="gene ID" value="MTR_5g066080"/>
</dbReference>
<dbReference type="EMBL" id="CM001221">
    <property type="protein sequence ID" value="AES98240.1"/>
    <property type="molecule type" value="Genomic_DNA"/>
</dbReference>
<comment type="subcellular location">
    <subcellularLocation>
        <location evidence="1">Nucleus</location>
    </subcellularLocation>
</comment>
<dbReference type="eggNOG" id="KOG3561">
    <property type="taxonomic scope" value="Eukaryota"/>
</dbReference>
<dbReference type="Pfam" id="PF00010">
    <property type="entry name" value="HLH"/>
    <property type="match status" value="1"/>
</dbReference>
<feature type="compositionally biased region" description="Low complexity" evidence="6">
    <location>
        <begin position="100"/>
        <end position="111"/>
    </location>
</feature>
<dbReference type="InterPro" id="IPR036638">
    <property type="entry name" value="HLH_DNA-bd_sf"/>
</dbReference>
<dbReference type="PaxDb" id="3880-AES98240"/>
<feature type="compositionally biased region" description="Basic and acidic residues" evidence="6">
    <location>
        <begin position="26"/>
        <end position="46"/>
    </location>
</feature>
<keyword evidence="5" id="KW-0539">Nucleus</keyword>
<feature type="region of interest" description="Disordered" evidence="6">
    <location>
        <begin position="92"/>
        <end position="115"/>
    </location>
</feature>
<dbReference type="STRING" id="3880.G7KBK5"/>
<dbReference type="OrthoDB" id="71302at2759"/>
<proteinExistence type="predicted"/>
<evidence type="ECO:0000256" key="1">
    <source>
        <dbReference type="ARBA" id="ARBA00004123"/>
    </source>
</evidence>
<evidence type="ECO:0000256" key="6">
    <source>
        <dbReference type="SAM" id="MobiDB-lite"/>
    </source>
</evidence>
<keyword evidence="3" id="KW-0238">DNA-binding</keyword>
<feature type="region of interest" description="Disordered" evidence="6">
    <location>
        <begin position="26"/>
        <end position="49"/>
    </location>
</feature>
<reference evidence="8 11" key="2">
    <citation type="journal article" date="2014" name="BMC Genomics">
        <title>An improved genome release (version Mt4.0) for the model legume Medicago truncatula.</title>
        <authorList>
            <person name="Tang H."/>
            <person name="Krishnakumar V."/>
            <person name="Bidwell S."/>
            <person name="Rosen B."/>
            <person name="Chan A."/>
            <person name="Zhou S."/>
            <person name="Gentzbittel L."/>
            <person name="Childs K.L."/>
            <person name="Yandell M."/>
            <person name="Gundlach H."/>
            <person name="Mayer K.F."/>
            <person name="Schwartz D.C."/>
            <person name="Town C.D."/>
        </authorList>
    </citation>
    <scope>GENOME REANNOTATION</scope>
    <source>
        <strain evidence="10 11">cv. Jemalong A17</strain>
    </source>
</reference>
<protein>
    <submittedName>
        <fullName evidence="8 9">Transcription factor</fullName>
    </submittedName>
</protein>
<evidence type="ECO:0000256" key="2">
    <source>
        <dbReference type="ARBA" id="ARBA00023015"/>
    </source>
</evidence>
<sequence length="253" mass="28528">MLPPLRRFYGFESWMDNKELEEINCDKSKSERKSKEACKSHREAERRRRQRINAHLNTLRSLLPNTTKSDKASLLAEVVQHVKRLKKEADEMANRHNDGESSSSCSGEPGSVNSTEVVETWPFPGESDEATVSYCGKEEGEPRRMKVTVCCEERPGLNHDLTQAIRSVLAKPVRAEMMTVGGRTKTVVVVEWPNGEGGDDVREEKVVEALERGLKAVIENRAFVDSGMGPILLGRKRAREVECSLLLRNEDFC</sequence>
<evidence type="ECO:0000259" key="7">
    <source>
        <dbReference type="PROSITE" id="PS50888"/>
    </source>
</evidence>
<organism evidence="8 11">
    <name type="scientific">Medicago truncatula</name>
    <name type="common">Barrel medic</name>
    <name type="synonym">Medicago tribuloides</name>
    <dbReference type="NCBI Taxonomy" id="3880"/>
    <lineage>
        <taxon>Eukaryota</taxon>
        <taxon>Viridiplantae</taxon>
        <taxon>Streptophyta</taxon>
        <taxon>Embryophyta</taxon>
        <taxon>Tracheophyta</taxon>
        <taxon>Spermatophyta</taxon>
        <taxon>Magnoliopsida</taxon>
        <taxon>eudicotyledons</taxon>
        <taxon>Gunneridae</taxon>
        <taxon>Pentapetalae</taxon>
        <taxon>rosids</taxon>
        <taxon>fabids</taxon>
        <taxon>Fabales</taxon>
        <taxon>Fabaceae</taxon>
        <taxon>Papilionoideae</taxon>
        <taxon>50 kb inversion clade</taxon>
        <taxon>NPAAA clade</taxon>
        <taxon>Hologalegina</taxon>
        <taxon>IRL clade</taxon>
        <taxon>Trifolieae</taxon>
        <taxon>Medicago</taxon>
    </lineage>
</organism>
<dbReference type="Gene3D" id="4.10.280.10">
    <property type="entry name" value="Helix-loop-helix DNA-binding domain"/>
    <property type="match status" value="1"/>
</dbReference>
<dbReference type="SUPFAM" id="SSF47459">
    <property type="entry name" value="HLH, helix-loop-helix DNA-binding domain"/>
    <property type="match status" value="1"/>
</dbReference>
<dbReference type="GO" id="GO:0003700">
    <property type="term" value="F:DNA-binding transcription factor activity"/>
    <property type="evidence" value="ECO:0007669"/>
    <property type="project" value="InterPro"/>
</dbReference>
<evidence type="ECO:0000256" key="4">
    <source>
        <dbReference type="ARBA" id="ARBA00023163"/>
    </source>
</evidence>
<feature type="domain" description="BHLH" evidence="7">
    <location>
        <begin position="36"/>
        <end position="85"/>
    </location>
</feature>
<dbReference type="PANTHER" id="PTHR45844:SF16">
    <property type="entry name" value="TRANSCRIPTION FACTOR BHLH30-LIKE"/>
    <property type="match status" value="1"/>
</dbReference>
<evidence type="ECO:0000256" key="5">
    <source>
        <dbReference type="ARBA" id="ARBA00023242"/>
    </source>
</evidence>
<evidence type="ECO:0000313" key="8">
    <source>
        <dbReference type="EMBL" id="AES98240.1"/>
    </source>
</evidence>
<evidence type="ECO:0000256" key="3">
    <source>
        <dbReference type="ARBA" id="ARBA00023125"/>
    </source>
</evidence>
<evidence type="ECO:0000313" key="9">
    <source>
        <dbReference type="EMBL" id="RHN56244.1"/>
    </source>
</evidence>
<accession>G7KBK5</accession>
<dbReference type="KEGG" id="mtr:11442521"/>
<dbReference type="GO" id="GO:0046983">
    <property type="term" value="F:protein dimerization activity"/>
    <property type="evidence" value="ECO:0007669"/>
    <property type="project" value="InterPro"/>
</dbReference>
<dbReference type="PROSITE" id="PS50888">
    <property type="entry name" value="BHLH"/>
    <property type="match status" value="1"/>
</dbReference>
<reference evidence="10" key="3">
    <citation type="submission" date="2015-04" db="UniProtKB">
        <authorList>
            <consortium name="EnsemblPlants"/>
        </authorList>
    </citation>
    <scope>IDENTIFICATION</scope>
    <source>
        <strain evidence="10">cv. Jemalong A17</strain>
    </source>
</reference>